<dbReference type="Proteomes" id="UP000485058">
    <property type="component" value="Unassembled WGS sequence"/>
</dbReference>
<protein>
    <submittedName>
        <fullName evidence="1">Uncharacterized protein</fullName>
    </submittedName>
</protein>
<evidence type="ECO:0000313" key="1">
    <source>
        <dbReference type="EMBL" id="GFH20315.1"/>
    </source>
</evidence>
<feature type="non-terminal residue" evidence="1">
    <location>
        <position position="1"/>
    </location>
</feature>
<dbReference type="EMBL" id="BLLF01001613">
    <property type="protein sequence ID" value="GFH20315.1"/>
    <property type="molecule type" value="Genomic_DNA"/>
</dbReference>
<proteinExistence type="predicted"/>
<comment type="caution">
    <text evidence="1">The sequence shown here is derived from an EMBL/GenBank/DDBJ whole genome shotgun (WGS) entry which is preliminary data.</text>
</comment>
<name>A0A699ZEL6_HAELA</name>
<gene>
    <name evidence="1" type="ORF">HaLaN_17415</name>
</gene>
<reference evidence="1 2" key="1">
    <citation type="submission" date="2020-02" db="EMBL/GenBank/DDBJ databases">
        <title>Draft genome sequence of Haematococcus lacustris strain NIES-144.</title>
        <authorList>
            <person name="Morimoto D."/>
            <person name="Nakagawa S."/>
            <person name="Yoshida T."/>
            <person name="Sawayama S."/>
        </authorList>
    </citation>
    <scope>NUCLEOTIDE SEQUENCE [LARGE SCALE GENOMIC DNA]</scope>
    <source>
        <strain evidence="1 2">NIES-144</strain>
    </source>
</reference>
<dbReference type="AlphaFoldDB" id="A0A699ZEL6"/>
<evidence type="ECO:0000313" key="2">
    <source>
        <dbReference type="Proteomes" id="UP000485058"/>
    </source>
</evidence>
<sequence length="73" mass="7540">MQANIRVGCSIAGVSVSKRGHLSVKLARLYGDLLAKPATVFVSAVVPGLGPRDMGVLQGTGDSVWQSPSAFTL</sequence>
<organism evidence="1 2">
    <name type="scientific">Haematococcus lacustris</name>
    <name type="common">Green alga</name>
    <name type="synonym">Haematococcus pluvialis</name>
    <dbReference type="NCBI Taxonomy" id="44745"/>
    <lineage>
        <taxon>Eukaryota</taxon>
        <taxon>Viridiplantae</taxon>
        <taxon>Chlorophyta</taxon>
        <taxon>core chlorophytes</taxon>
        <taxon>Chlorophyceae</taxon>
        <taxon>CS clade</taxon>
        <taxon>Chlamydomonadales</taxon>
        <taxon>Haematococcaceae</taxon>
        <taxon>Haematococcus</taxon>
    </lineage>
</organism>
<accession>A0A699ZEL6</accession>
<keyword evidence="2" id="KW-1185">Reference proteome</keyword>